<gene>
    <name evidence="1" type="ORF">MYCGRDRAFT_102063</name>
</gene>
<evidence type="ECO:0000313" key="1">
    <source>
        <dbReference type="EMBL" id="EGP92674.1"/>
    </source>
</evidence>
<dbReference type="KEGG" id="ztr:MYCGRDRAFT_102063"/>
<dbReference type="HOGENOM" id="CLU_2741998_0_0_1"/>
<dbReference type="InParanoid" id="F9WZN0"/>
<dbReference type="GeneID" id="13403879"/>
<sequence length="71" mass="7613">MPIIGEFSSGQTHVTTSWYLESTGLGPGPRWQRESARHNAVVVAEGGQNVIALLAGLGAMCSERVRSRMLS</sequence>
<protein>
    <submittedName>
        <fullName evidence="1">Uncharacterized protein</fullName>
    </submittedName>
</protein>
<reference evidence="1 2" key="1">
    <citation type="journal article" date="2011" name="PLoS Genet.">
        <title>Finished genome of the fungal wheat pathogen Mycosphaerella graminicola reveals dispensome structure, chromosome plasticity, and stealth pathogenesis.</title>
        <authorList>
            <person name="Goodwin S.B."/>
            <person name="Ben M'barek S."/>
            <person name="Dhillon B."/>
            <person name="Wittenberg A.H.J."/>
            <person name="Crane C.F."/>
            <person name="Hane J.K."/>
            <person name="Foster A.J."/>
            <person name="Van der Lee T.A.J."/>
            <person name="Grimwood J."/>
            <person name="Aerts A."/>
            <person name="Antoniw J."/>
            <person name="Bailey A."/>
            <person name="Bluhm B."/>
            <person name="Bowler J."/>
            <person name="Bristow J."/>
            <person name="van der Burgt A."/>
            <person name="Canto-Canche B."/>
            <person name="Churchill A.C.L."/>
            <person name="Conde-Ferraez L."/>
            <person name="Cools H.J."/>
            <person name="Coutinho P.M."/>
            <person name="Csukai M."/>
            <person name="Dehal P."/>
            <person name="De Wit P."/>
            <person name="Donzelli B."/>
            <person name="van de Geest H.C."/>
            <person name="van Ham R.C.H.J."/>
            <person name="Hammond-Kosack K.E."/>
            <person name="Henrissat B."/>
            <person name="Kilian A."/>
            <person name="Kobayashi A.K."/>
            <person name="Koopmann E."/>
            <person name="Kourmpetis Y."/>
            <person name="Kuzniar A."/>
            <person name="Lindquist E."/>
            <person name="Lombard V."/>
            <person name="Maliepaard C."/>
            <person name="Martins N."/>
            <person name="Mehrabi R."/>
            <person name="Nap J.P.H."/>
            <person name="Ponomarenko A."/>
            <person name="Rudd J.J."/>
            <person name="Salamov A."/>
            <person name="Schmutz J."/>
            <person name="Schouten H.J."/>
            <person name="Shapiro H."/>
            <person name="Stergiopoulos I."/>
            <person name="Torriani S.F.F."/>
            <person name="Tu H."/>
            <person name="de Vries R.P."/>
            <person name="Waalwijk C."/>
            <person name="Ware S.B."/>
            <person name="Wiebenga A."/>
            <person name="Zwiers L.-H."/>
            <person name="Oliver R.P."/>
            <person name="Grigoriev I.V."/>
            <person name="Kema G.H.J."/>
        </authorList>
    </citation>
    <scope>NUCLEOTIDE SEQUENCE [LARGE SCALE GENOMIC DNA]</scope>
    <source>
        <strain evidence="2">CBS 115943 / IPO323</strain>
    </source>
</reference>
<keyword evidence="2" id="KW-1185">Reference proteome</keyword>
<dbReference type="RefSeq" id="XP_003857698.1">
    <property type="nucleotide sequence ID" value="XM_003857650.1"/>
</dbReference>
<accession>F9WZN0</accession>
<evidence type="ECO:0000313" key="2">
    <source>
        <dbReference type="Proteomes" id="UP000008062"/>
    </source>
</evidence>
<organism evidence="1 2">
    <name type="scientific">Zymoseptoria tritici (strain CBS 115943 / IPO323)</name>
    <name type="common">Speckled leaf blotch fungus</name>
    <name type="synonym">Septoria tritici</name>
    <dbReference type="NCBI Taxonomy" id="336722"/>
    <lineage>
        <taxon>Eukaryota</taxon>
        <taxon>Fungi</taxon>
        <taxon>Dikarya</taxon>
        <taxon>Ascomycota</taxon>
        <taxon>Pezizomycotina</taxon>
        <taxon>Dothideomycetes</taxon>
        <taxon>Dothideomycetidae</taxon>
        <taxon>Mycosphaerellales</taxon>
        <taxon>Mycosphaerellaceae</taxon>
        <taxon>Zymoseptoria</taxon>
    </lineage>
</organism>
<dbReference type="AlphaFoldDB" id="F9WZN0"/>
<dbReference type="EMBL" id="CM001196">
    <property type="protein sequence ID" value="EGP92674.1"/>
    <property type="molecule type" value="Genomic_DNA"/>
</dbReference>
<name>F9WZN0_ZYMTI</name>
<dbReference type="Proteomes" id="UP000008062">
    <property type="component" value="Chromosome 1"/>
</dbReference>
<proteinExistence type="predicted"/>